<dbReference type="PANTHER" id="PTHR24543">
    <property type="entry name" value="MULTICOPPER OXIDASE-RELATED"/>
    <property type="match status" value="1"/>
</dbReference>
<dbReference type="Proteomes" id="UP001566132">
    <property type="component" value="Unassembled WGS sequence"/>
</dbReference>
<dbReference type="EMBL" id="JBDJPC010000001">
    <property type="protein sequence ID" value="KAL1517291.1"/>
    <property type="molecule type" value="Genomic_DNA"/>
</dbReference>
<keyword evidence="7 13" id="KW-1133">Transmembrane helix</keyword>
<dbReference type="CDD" id="cd00057">
    <property type="entry name" value="FA58C"/>
    <property type="match status" value="1"/>
</dbReference>
<organism evidence="15 16">
    <name type="scientific">Hypothenemus hampei</name>
    <name type="common">Coffee berry borer</name>
    <dbReference type="NCBI Taxonomy" id="57062"/>
    <lineage>
        <taxon>Eukaryota</taxon>
        <taxon>Metazoa</taxon>
        <taxon>Ecdysozoa</taxon>
        <taxon>Arthropoda</taxon>
        <taxon>Hexapoda</taxon>
        <taxon>Insecta</taxon>
        <taxon>Pterygota</taxon>
        <taxon>Neoptera</taxon>
        <taxon>Endopterygota</taxon>
        <taxon>Coleoptera</taxon>
        <taxon>Polyphaga</taxon>
        <taxon>Cucujiformia</taxon>
        <taxon>Curculionidae</taxon>
        <taxon>Scolytinae</taxon>
        <taxon>Hypothenemus</taxon>
    </lineage>
</organism>
<keyword evidence="4" id="KW-0732">Signal</keyword>
<evidence type="ECO:0000256" key="13">
    <source>
        <dbReference type="SAM" id="Phobius"/>
    </source>
</evidence>
<dbReference type="GO" id="GO:0005886">
    <property type="term" value="C:plasma membrane"/>
    <property type="evidence" value="ECO:0007669"/>
    <property type="project" value="UniProtKB-SubCell"/>
</dbReference>
<sequence>MQYTPPDLKSKWKKFMATECTDKRLAAQRLVISAALEATLCIAPLGMENGLIKDADIKASSSYDYGNVGPQHARIRNELNGGAWCPHNQATSEATEWLEINLHTVHMITAAEVQGRFGNGQGVEFAESYILEYFRPRLNKWVRYRTKSNHHLLKGNINTYLEEKTVLNTPIWASKIRFHPYSSYKRTVCLRVEIYGCPWPDGILSYAMPQGDKRSSTWEFYDFSYDGHWDGNSLKNGLGQLVDGQIAPDDFKVPFQEEENLQGWVGWKNDTRNYIELIFEFDRVREFRLLHLFVNNQFTKEVQVFSVVKVFFSPDGKNYQKDPEIYQYTPDKIFENARNVSVKLHHRVGQFVKLQLHFAAKWLLLSEISFESSVVLNDFPYIEEELTTQTSLINKKSPKAENNGLYLGVAIAMLVVLMFSITLIVMYVILQQKKYKNLQRSTQVNKDLYGIQSLDLINVDYSERQESEYAVPLQMGYTCPDDTLHKPFEEEQYYAAVDVCKPDFIPPPPPPCSPRPPRLQNPPQFLMHKVYVGP</sequence>
<evidence type="ECO:0000256" key="5">
    <source>
        <dbReference type="ARBA" id="ARBA00022741"/>
    </source>
</evidence>
<gene>
    <name evidence="15" type="ORF">ABEB36_001073</name>
</gene>
<evidence type="ECO:0000256" key="9">
    <source>
        <dbReference type="ARBA" id="ARBA00023157"/>
    </source>
</evidence>
<feature type="domain" description="F5/8 type C" evidence="14">
    <location>
        <begin position="41"/>
        <end position="197"/>
    </location>
</feature>
<dbReference type="GO" id="GO:0048680">
    <property type="term" value="P:positive regulation of axon regeneration"/>
    <property type="evidence" value="ECO:0007669"/>
    <property type="project" value="UniProtKB-ARBA"/>
</dbReference>
<keyword evidence="11" id="KW-0325">Glycoprotein</keyword>
<keyword evidence="9" id="KW-1015">Disulfide bond</keyword>
<dbReference type="PROSITE" id="PS01286">
    <property type="entry name" value="FA58C_2"/>
    <property type="match status" value="1"/>
</dbReference>
<dbReference type="Pfam" id="PF21114">
    <property type="entry name" value="DDR1-2_DS-like"/>
    <property type="match status" value="1"/>
</dbReference>
<keyword evidence="2" id="KW-1003">Cell membrane</keyword>
<name>A0ABD1FDC8_HYPHA</name>
<dbReference type="InterPro" id="IPR000421">
    <property type="entry name" value="FA58C"/>
</dbReference>
<evidence type="ECO:0000256" key="12">
    <source>
        <dbReference type="ARBA" id="ARBA00061639"/>
    </source>
</evidence>
<keyword evidence="5" id="KW-0547">Nucleotide-binding</keyword>
<keyword evidence="6" id="KW-0067">ATP-binding</keyword>
<dbReference type="SUPFAM" id="SSF49785">
    <property type="entry name" value="Galactose-binding domain-like"/>
    <property type="match status" value="1"/>
</dbReference>
<keyword evidence="10" id="KW-0675">Receptor</keyword>
<keyword evidence="3 13" id="KW-0812">Transmembrane</keyword>
<evidence type="ECO:0000313" key="15">
    <source>
        <dbReference type="EMBL" id="KAL1517291.1"/>
    </source>
</evidence>
<dbReference type="AlphaFoldDB" id="A0ABD1FDC8"/>
<comment type="similarity">
    <text evidence="12">Belongs to the protein kinase superfamily. Tyr protein kinase family. Insulin receptor subfamily.</text>
</comment>
<dbReference type="SMART" id="SM00231">
    <property type="entry name" value="FA58C"/>
    <property type="match status" value="1"/>
</dbReference>
<comment type="subcellular location">
    <subcellularLocation>
        <location evidence="1">Cell membrane</location>
        <topology evidence="1">Single-pass type I membrane protein</topology>
    </subcellularLocation>
</comment>
<proteinExistence type="inferred from homology"/>
<evidence type="ECO:0000256" key="6">
    <source>
        <dbReference type="ARBA" id="ARBA00022840"/>
    </source>
</evidence>
<dbReference type="Gene3D" id="2.60.120.1190">
    <property type="match status" value="1"/>
</dbReference>
<evidence type="ECO:0000256" key="11">
    <source>
        <dbReference type="ARBA" id="ARBA00023180"/>
    </source>
</evidence>
<evidence type="ECO:0000259" key="14">
    <source>
        <dbReference type="PROSITE" id="PS50022"/>
    </source>
</evidence>
<dbReference type="Gene3D" id="2.60.120.260">
    <property type="entry name" value="Galactose-binding domain-like"/>
    <property type="match status" value="1"/>
</dbReference>
<evidence type="ECO:0000256" key="2">
    <source>
        <dbReference type="ARBA" id="ARBA00022475"/>
    </source>
</evidence>
<dbReference type="PROSITE" id="PS50022">
    <property type="entry name" value="FA58C_3"/>
    <property type="match status" value="1"/>
</dbReference>
<evidence type="ECO:0000256" key="7">
    <source>
        <dbReference type="ARBA" id="ARBA00022989"/>
    </source>
</evidence>
<evidence type="ECO:0000256" key="1">
    <source>
        <dbReference type="ARBA" id="ARBA00004251"/>
    </source>
</evidence>
<dbReference type="InterPro" id="IPR048525">
    <property type="entry name" value="DDR1-2_DS-like"/>
</dbReference>
<protein>
    <recommendedName>
        <fullName evidence="14">F5/8 type C domain-containing protein</fullName>
    </recommendedName>
</protein>
<evidence type="ECO:0000256" key="3">
    <source>
        <dbReference type="ARBA" id="ARBA00022692"/>
    </source>
</evidence>
<dbReference type="InterPro" id="IPR008979">
    <property type="entry name" value="Galactose-bd-like_sf"/>
</dbReference>
<feature type="transmembrane region" description="Helical" evidence="13">
    <location>
        <begin position="405"/>
        <end position="430"/>
    </location>
</feature>
<keyword evidence="8 13" id="KW-0472">Membrane</keyword>
<reference evidence="15 16" key="1">
    <citation type="submission" date="2024-05" db="EMBL/GenBank/DDBJ databases">
        <title>Genetic variation in Jamaican populations of the coffee berry borer (Hypothenemus hampei).</title>
        <authorList>
            <person name="Errbii M."/>
            <person name="Myrie A."/>
        </authorList>
    </citation>
    <scope>NUCLEOTIDE SEQUENCE [LARGE SCALE GENOMIC DNA]</scope>
    <source>
        <strain evidence="15">JA-Hopewell-2020-01-JO</strain>
        <tissue evidence="15">Whole body</tissue>
    </source>
</reference>
<evidence type="ECO:0000256" key="10">
    <source>
        <dbReference type="ARBA" id="ARBA00023170"/>
    </source>
</evidence>
<evidence type="ECO:0000256" key="4">
    <source>
        <dbReference type="ARBA" id="ARBA00022729"/>
    </source>
</evidence>
<dbReference type="GO" id="GO:0005524">
    <property type="term" value="F:ATP binding"/>
    <property type="evidence" value="ECO:0007669"/>
    <property type="project" value="UniProtKB-KW"/>
</dbReference>
<dbReference type="PANTHER" id="PTHR24543:SF291">
    <property type="entry name" value="SMOKE ALARM, ISOFORM D"/>
    <property type="match status" value="1"/>
</dbReference>
<evidence type="ECO:0000256" key="8">
    <source>
        <dbReference type="ARBA" id="ARBA00023136"/>
    </source>
</evidence>
<dbReference type="Pfam" id="PF00754">
    <property type="entry name" value="F5_F8_type_C"/>
    <property type="match status" value="1"/>
</dbReference>
<evidence type="ECO:0000313" key="16">
    <source>
        <dbReference type="Proteomes" id="UP001566132"/>
    </source>
</evidence>
<accession>A0ABD1FDC8</accession>
<comment type="caution">
    <text evidence="15">The sequence shown here is derived from an EMBL/GenBank/DDBJ whole genome shotgun (WGS) entry which is preliminary data.</text>
</comment>
<dbReference type="FunFam" id="2.60.120.260:FF:000007">
    <property type="entry name" value="Discoidin domain receptor tyrosine kinase 1"/>
    <property type="match status" value="1"/>
</dbReference>
<keyword evidence="16" id="KW-1185">Reference proteome</keyword>